<dbReference type="KEGG" id="acan:ACA1_383730"/>
<dbReference type="AlphaFoldDB" id="L8GV08"/>
<dbReference type="EMBL" id="KB007982">
    <property type="protein sequence ID" value="ELR16840.1"/>
    <property type="molecule type" value="Genomic_DNA"/>
</dbReference>
<dbReference type="GO" id="GO:0030688">
    <property type="term" value="C:preribosome, small subunit precursor"/>
    <property type="evidence" value="ECO:0007669"/>
    <property type="project" value="InterPro"/>
</dbReference>
<dbReference type="RefSeq" id="XP_004338853.1">
    <property type="nucleotide sequence ID" value="XM_004338805.1"/>
</dbReference>
<keyword evidence="4" id="KW-0175">Coiled coil</keyword>
<evidence type="ECO:0000313" key="6">
    <source>
        <dbReference type="EMBL" id="ELR16840.1"/>
    </source>
</evidence>
<dbReference type="GO" id="GO:0000462">
    <property type="term" value="P:maturation of SSU-rRNA from tricistronic rRNA transcript (SSU-rRNA, 5.8S rRNA, LSU-rRNA)"/>
    <property type="evidence" value="ECO:0007669"/>
    <property type="project" value="InterPro"/>
</dbReference>
<dbReference type="OrthoDB" id="18703at2759"/>
<dbReference type="Pfam" id="PF15341">
    <property type="entry name" value="SLX9"/>
    <property type="match status" value="1"/>
</dbReference>
<sequence>TAKERIAPAGGYGTIRHRASGHRASGFVQSLSVTGKITKPKRVIESKPKAAVGLSSAGPTGIIKKKKVEKRKEKHEKLVQKLQAAADLTKKKEVEMKQKAQVGTLGMSSLSELLDSLMEKEQAMQAQTKNKKMDNKMKQKLAVTELEQFKNVLAHPAFQNDPLAIIKEHLKNKVAAVNSEREASNPRKVVPRHLQPKPAKEPQSAKPGSGGSGNHNAKKSNIGKNKAGRGGKGRK</sequence>
<dbReference type="GO" id="GO:0030686">
    <property type="term" value="C:90S preribosome"/>
    <property type="evidence" value="ECO:0007669"/>
    <property type="project" value="InterPro"/>
</dbReference>
<accession>L8GV08</accession>
<gene>
    <name evidence="6" type="ORF">ACA1_383730</name>
</gene>
<organism evidence="6 7">
    <name type="scientific">Acanthamoeba castellanii (strain ATCC 30010 / Neff)</name>
    <dbReference type="NCBI Taxonomy" id="1257118"/>
    <lineage>
        <taxon>Eukaryota</taxon>
        <taxon>Amoebozoa</taxon>
        <taxon>Discosea</taxon>
        <taxon>Longamoebia</taxon>
        <taxon>Centramoebida</taxon>
        <taxon>Acanthamoebidae</taxon>
        <taxon>Acanthamoeba</taxon>
    </lineage>
</organism>
<name>L8GV08_ACACF</name>
<evidence type="ECO:0000256" key="3">
    <source>
        <dbReference type="ARBA" id="ARBA00023242"/>
    </source>
</evidence>
<feature type="coiled-coil region" evidence="4">
    <location>
        <begin position="65"/>
        <end position="130"/>
    </location>
</feature>
<keyword evidence="7" id="KW-1185">Reference proteome</keyword>
<dbReference type="GO" id="GO:0005730">
    <property type="term" value="C:nucleolus"/>
    <property type="evidence" value="ECO:0007669"/>
    <property type="project" value="UniProtKB-SubCell"/>
</dbReference>
<evidence type="ECO:0000256" key="4">
    <source>
        <dbReference type="SAM" id="Coils"/>
    </source>
</evidence>
<feature type="region of interest" description="Disordered" evidence="5">
    <location>
        <begin position="176"/>
        <end position="235"/>
    </location>
</feature>
<proteinExistence type="inferred from homology"/>
<dbReference type="VEuPathDB" id="AmoebaDB:ACA1_383730"/>
<dbReference type="Proteomes" id="UP000011083">
    <property type="component" value="Unassembled WGS sequence"/>
</dbReference>
<dbReference type="GeneID" id="14917464"/>
<dbReference type="PANTHER" id="PTHR31109">
    <property type="entry name" value="PROTEIN FAM207A"/>
    <property type="match status" value="1"/>
</dbReference>
<feature type="compositionally biased region" description="Basic residues" evidence="5">
    <location>
        <begin position="226"/>
        <end position="235"/>
    </location>
</feature>
<reference evidence="6 7" key="1">
    <citation type="journal article" date="2013" name="Genome Biol.">
        <title>Genome of Acanthamoeba castellanii highlights extensive lateral gene transfer and early evolution of tyrosine kinase signaling.</title>
        <authorList>
            <person name="Clarke M."/>
            <person name="Lohan A.J."/>
            <person name="Liu B."/>
            <person name="Lagkouvardos I."/>
            <person name="Roy S."/>
            <person name="Zafar N."/>
            <person name="Bertelli C."/>
            <person name="Schilde C."/>
            <person name="Kianianmomeni A."/>
            <person name="Burglin T.R."/>
            <person name="Frech C."/>
            <person name="Turcotte B."/>
            <person name="Kopec K.O."/>
            <person name="Synnott J.M."/>
            <person name="Choo C."/>
            <person name="Paponov I."/>
            <person name="Finkler A."/>
            <person name="Soon Heng Tan C."/>
            <person name="Hutchins A.P."/>
            <person name="Weinmeier T."/>
            <person name="Rattei T."/>
            <person name="Chu J.S."/>
            <person name="Gimenez G."/>
            <person name="Irimia M."/>
            <person name="Rigden D.J."/>
            <person name="Fitzpatrick D.A."/>
            <person name="Lorenzo-Morales J."/>
            <person name="Bateman A."/>
            <person name="Chiu C.H."/>
            <person name="Tang P."/>
            <person name="Hegemann P."/>
            <person name="Fromm H."/>
            <person name="Raoult D."/>
            <person name="Greub G."/>
            <person name="Miranda-Saavedra D."/>
            <person name="Chen N."/>
            <person name="Nash P."/>
            <person name="Ginger M.L."/>
            <person name="Horn M."/>
            <person name="Schaap P."/>
            <person name="Caler L."/>
            <person name="Loftus B."/>
        </authorList>
    </citation>
    <scope>NUCLEOTIDE SEQUENCE [LARGE SCALE GENOMIC DNA]</scope>
    <source>
        <strain evidence="6 7">Neff</strain>
    </source>
</reference>
<comment type="similarity">
    <text evidence="2">Belongs to the SLX9 family.</text>
</comment>
<keyword evidence="3" id="KW-0539">Nucleus</keyword>
<dbReference type="InterPro" id="IPR028160">
    <property type="entry name" value="Slx9-like"/>
</dbReference>
<protein>
    <submittedName>
        <fullName evidence="6">Uncharacterized protein</fullName>
    </submittedName>
</protein>
<feature type="non-terminal residue" evidence="6">
    <location>
        <position position="235"/>
    </location>
</feature>
<comment type="subcellular location">
    <subcellularLocation>
        <location evidence="1">Nucleus</location>
        <location evidence="1">Nucleolus</location>
    </subcellularLocation>
</comment>
<evidence type="ECO:0000313" key="7">
    <source>
        <dbReference type="Proteomes" id="UP000011083"/>
    </source>
</evidence>
<evidence type="ECO:0000256" key="5">
    <source>
        <dbReference type="SAM" id="MobiDB-lite"/>
    </source>
</evidence>
<dbReference type="PANTHER" id="PTHR31109:SF2">
    <property type="entry name" value="RIBOSOME BIOGENESIS PROTEIN SLX9 HOMOLOG"/>
    <property type="match status" value="1"/>
</dbReference>
<dbReference type="STRING" id="1257118.L8GV08"/>
<evidence type="ECO:0000256" key="2">
    <source>
        <dbReference type="ARBA" id="ARBA00011022"/>
    </source>
</evidence>
<evidence type="ECO:0000256" key="1">
    <source>
        <dbReference type="ARBA" id="ARBA00004604"/>
    </source>
</evidence>